<feature type="transmembrane region" description="Helical" evidence="4">
    <location>
        <begin position="2415"/>
        <end position="2433"/>
    </location>
</feature>
<keyword evidence="4" id="KW-1133">Transmembrane helix</keyword>
<dbReference type="Pfam" id="PF12166">
    <property type="entry name" value="Piezo_cap"/>
    <property type="match status" value="1"/>
</dbReference>
<feature type="transmembrane region" description="Helical" evidence="4">
    <location>
        <begin position="434"/>
        <end position="455"/>
    </location>
</feature>
<feature type="transmembrane region" description="Helical" evidence="4">
    <location>
        <begin position="2288"/>
        <end position="2309"/>
    </location>
</feature>
<evidence type="ECO:0000313" key="7">
    <source>
        <dbReference type="EMBL" id="KAE8686631.1"/>
    </source>
</evidence>
<dbReference type="CDD" id="cd09272">
    <property type="entry name" value="RNase_HI_RT_Ty1"/>
    <property type="match status" value="1"/>
</dbReference>
<feature type="compositionally biased region" description="Basic residues" evidence="3">
    <location>
        <begin position="686"/>
        <end position="699"/>
    </location>
</feature>
<feature type="region of interest" description="Disordered" evidence="3">
    <location>
        <begin position="468"/>
        <end position="495"/>
    </location>
</feature>
<evidence type="ECO:0000259" key="5">
    <source>
        <dbReference type="PROSITE" id="PS50158"/>
    </source>
</evidence>
<feature type="transmembrane region" description="Helical" evidence="4">
    <location>
        <begin position="2262"/>
        <end position="2281"/>
    </location>
</feature>
<feature type="transmembrane region" description="Helical" evidence="4">
    <location>
        <begin position="2005"/>
        <end position="2026"/>
    </location>
</feature>
<dbReference type="GO" id="GO:0005261">
    <property type="term" value="F:monoatomic cation channel activity"/>
    <property type="evidence" value="ECO:0007669"/>
    <property type="project" value="TreeGrafter"/>
</dbReference>
<feature type="transmembrane region" description="Helical" evidence="4">
    <location>
        <begin position="1906"/>
        <end position="1930"/>
    </location>
</feature>
<dbReference type="InterPro" id="IPR057611">
    <property type="entry name" value="PIEZO_dom"/>
</dbReference>
<evidence type="ECO:0000256" key="3">
    <source>
        <dbReference type="SAM" id="MobiDB-lite"/>
    </source>
</evidence>
<evidence type="ECO:0000259" key="6">
    <source>
        <dbReference type="PROSITE" id="PS50994"/>
    </source>
</evidence>
<feature type="transmembrane region" description="Helical" evidence="4">
    <location>
        <begin position="3117"/>
        <end position="3141"/>
    </location>
</feature>
<dbReference type="PROSITE" id="PS50158">
    <property type="entry name" value="ZF_CCHC"/>
    <property type="match status" value="1"/>
</dbReference>
<feature type="region of interest" description="Disordered" evidence="3">
    <location>
        <begin position="660"/>
        <end position="699"/>
    </location>
</feature>
<dbReference type="InterPro" id="IPR012337">
    <property type="entry name" value="RNaseH-like_sf"/>
</dbReference>
<dbReference type="GO" id="GO:0071260">
    <property type="term" value="P:cellular response to mechanical stimulus"/>
    <property type="evidence" value="ECO:0007669"/>
    <property type="project" value="TreeGrafter"/>
</dbReference>
<feature type="transmembrane region" description="Helical" evidence="4">
    <location>
        <begin position="2439"/>
        <end position="2456"/>
    </location>
</feature>
<evidence type="ECO:0000313" key="8">
    <source>
        <dbReference type="Proteomes" id="UP000436088"/>
    </source>
</evidence>
<keyword evidence="8" id="KW-1185">Reference proteome</keyword>
<feature type="transmembrane region" description="Helical" evidence="4">
    <location>
        <begin position="3059"/>
        <end position="3079"/>
    </location>
</feature>
<evidence type="ECO:0000256" key="2">
    <source>
        <dbReference type="PROSITE-ProRule" id="PRU00047"/>
    </source>
</evidence>
<keyword evidence="1" id="KW-0064">Aspartyl protease</keyword>
<dbReference type="Gene3D" id="3.30.420.10">
    <property type="entry name" value="Ribonuclease H-like superfamily/Ribonuclease H"/>
    <property type="match status" value="1"/>
</dbReference>
<dbReference type="InterPro" id="IPR027272">
    <property type="entry name" value="Piezo"/>
</dbReference>
<dbReference type="PANTHER" id="PTHR13167">
    <property type="entry name" value="PIEZO-TYPE MECHANOSENSITIVE ION CHANNEL COMPONENT"/>
    <property type="match status" value="1"/>
</dbReference>
<organism evidence="7 8">
    <name type="scientific">Hibiscus syriacus</name>
    <name type="common">Rose of Sharon</name>
    <dbReference type="NCBI Taxonomy" id="106335"/>
    <lineage>
        <taxon>Eukaryota</taxon>
        <taxon>Viridiplantae</taxon>
        <taxon>Streptophyta</taxon>
        <taxon>Embryophyta</taxon>
        <taxon>Tracheophyta</taxon>
        <taxon>Spermatophyta</taxon>
        <taxon>Magnoliopsida</taxon>
        <taxon>eudicotyledons</taxon>
        <taxon>Gunneridae</taxon>
        <taxon>Pentapetalae</taxon>
        <taxon>rosids</taxon>
        <taxon>malvids</taxon>
        <taxon>Malvales</taxon>
        <taxon>Malvaceae</taxon>
        <taxon>Malvoideae</taxon>
        <taxon>Hibiscus</taxon>
    </lineage>
</organism>
<dbReference type="InterPro" id="IPR036875">
    <property type="entry name" value="Znf_CCHC_sf"/>
</dbReference>
<reference evidence="7" key="1">
    <citation type="submission" date="2019-09" db="EMBL/GenBank/DDBJ databases">
        <title>Draft genome information of white flower Hibiscus syriacus.</title>
        <authorList>
            <person name="Kim Y.-M."/>
        </authorList>
    </citation>
    <scope>NUCLEOTIDE SEQUENCE [LARGE SCALE GENOMIC DNA]</scope>
    <source>
        <strain evidence="7">YM2019G1</strain>
    </source>
</reference>
<dbReference type="GO" id="GO:0050982">
    <property type="term" value="P:detection of mechanical stimulus"/>
    <property type="evidence" value="ECO:0007669"/>
    <property type="project" value="TreeGrafter"/>
</dbReference>
<feature type="transmembrane region" description="Helical" evidence="4">
    <location>
        <begin position="106"/>
        <end position="124"/>
    </location>
</feature>
<feature type="transmembrane region" description="Helical" evidence="4">
    <location>
        <begin position="249"/>
        <end position="268"/>
    </location>
</feature>
<dbReference type="GO" id="GO:0016020">
    <property type="term" value="C:membrane"/>
    <property type="evidence" value="ECO:0007669"/>
    <property type="project" value="InterPro"/>
</dbReference>
<evidence type="ECO:0000256" key="4">
    <source>
        <dbReference type="SAM" id="Phobius"/>
    </source>
</evidence>
<dbReference type="Pfam" id="PF00665">
    <property type="entry name" value="rve"/>
    <property type="match status" value="1"/>
</dbReference>
<keyword evidence="1" id="KW-0645">Protease</keyword>
<dbReference type="PANTHER" id="PTHR13167:SF46">
    <property type="entry name" value="PIEZO NON-SPECIFIC CATION CHANNEL R-RAS-BINDING DOMAIN-CONTAINING PROTEIN"/>
    <property type="match status" value="1"/>
</dbReference>
<feature type="transmembrane region" description="Helical" evidence="4">
    <location>
        <begin position="52"/>
        <end position="77"/>
    </location>
</feature>
<feature type="region of interest" description="Disordered" evidence="3">
    <location>
        <begin position="1202"/>
        <end position="1224"/>
    </location>
</feature>
<dbReference type="Proteomes" id="UP000436088">
    <property type="component" value="Unassembled WGS sequence"/>
</dbReference>
<dbReference type="SUPFAM" id="SSF53098">
    <property type="entry name" value="Ribonuclease H-like"/>
    <property type="match status" value="1"/>
</dbReference>
<proteinExistence type="predicted"/>
<name>A0A6A2Z3T6_HIBSY</name>
<feature type="transmembrane region" description="Helical" evidence="4">
    <location>
        <begin position="12"/>
        <end position="40"/>
    </location>
</feature>
<dbReference type="GO" id="GO:0003676">
    <property type="term" value="F:nucleic acid binding"/>
    <property type="evidence" value="ECO:0007669"/>
    <property type="project" value="InterPro"/>
</dbReference>
<dbReference type="InterPro" id="IPR013103">
    <property type="entry name" value="RVT_2"/>
</dbReference>
<dbReference type="SMART" id="SM00343">
    <property type="entry name" value="ZnF_C2HC"/>
    <property type="match status" value="1"/>
</dbReference>
<dbReference type="GO" id="GO:0008270">
    <property type="term" value="F:zinc ion binding"/>
    <property type="evidence" value="ECO:0007669"/>
    <property type="project" value="UniProtKB-KW"/>
</dbReference>
<feature type="transmembrane region" description="Helical" evidence="4">
    <location>
        <begin position="391"/>
        <end position="413"/>
    </location>
</feature>
<dbReference type="Pfam" id="PF07727">
    <property type="entry name" value="RVT_2"/>
    <property type="match status" value="1"/>
</dbReference>
<feature type="domain" description="Integrase catalytic" evidence="6">
    <location>
        <begin position="930"/>
        <end position="1100"/>
    </location>
</feature>
<feature type="compositionally biased region" description="Basic and acidic residues" evidence="3">
    <location>
        <begin position="674"/>
        <end position="685"/>
    </location>
</feature>
<feature type="transmembrane region" description="Helical" evidence="4">
    <location>
        <begin position="145"/>
        <end position="168"/>
    </location>
</feature>
<sequence>MGRFLIGFVLPFLLLIAALLNRSLISLIDLITFLLIQYAAPEIGFQFQWQSLLSWYTLIFSSVTILAHSIFYIVWIVNGDQWSISDAQWAKLIGFERDQSSSFPSVIYFLIVQILAALVALFEIRDSRFGMDSQRDAFWGDLYSFVMQIGSHLRVLCCLLLPAVQLVVGISHPSWASLPFFICSSIGLIDWSLTSNFLGLFRSWRYLLLYAGLNIILLYIYQLPVEYSGIFGWLANFIGLYKISTKSEWSEICSGLSLLVFYVILSWIRCDLIEMDFIMSMRASNLTKQLLPSKHSFFIRESRSGVRHSNILLRGPILRTFGTSMDYRVHLSCFPLILYRKSDRNCRISLLALSLWSFHFASLYAFGLLAYVGYILYIFPSMYHLHRLNGLLLVLILLWAVSTYIFNIAFTALNKEKWEDMEIWETIGLWHYPIPGFYLLAQFSLGVLVALSNLVNNSVFLYLSEKDGPSSSDDSTLDVKDLQQPGDNCQKRSKRSQIRVGAMAADEGKVKIEKFDGADFGFWKMQIEDFLYQKNLYQPLSRKQPEGMKDEDWALLDRQALGVIRLTLSRNVAFNIAKEKTTAGLMAALSSMYEKPSASNKVHLMRRLFNLRMAEGASVAQHLNELNTITTQLTVSSSSGNSKLKFDDVRDLVLSEEIRRRESGEASTSSALHTESRGRTSERNSNRGRSKSRRGKSRTGNKDFTCYNCGKKSHFKRDCRAPKKNTGAQESANMTEETGDAMILSVNSPIESWILDSGASFHSTPCREIMENYVSGDFGKVHLADDETLKIVGKGDIRLKLPNQTTWKLTGVRHIPGLKRNLISVGQLDGEGYSTTFSGCEWKITKGALVIARGKKTGILYVTSNLENIIAVADADGKSNLWHQRLGHMSEKGMKILLSKGKLPDLKNVDVGLCEDCIFGKQKKVSFTKIGKTPKAERLELVHTDVWGPSPVPSLAGSLYYVTFIDDSTRKVWVYFLKNKSEVFDTFRKWKAMVENETGLKVKRLRSDNGGEYRDSSFRDFCANNGIKMETTVPITPQQNGVAERMNRTLNERARSMTIHAGLPKFLWAEAINTAAYLINRGPSVPLDGGIPEEVWSKKEINLSHLRVFGCISYVHINSAERSKLDAKSNKCVFVGYGGDEFGYRFWDYENRKIIRRRDVIFNENVMYKDRSTAESSNTEAETKEFAEFEDISGNDVQINPEAVQEEPHTPELRRSSRIPKPTQRYSPSLHYLLLTDNGEPECYDEAMQVEDSVKWESSMKDEMDSLMSNQTWELAELPPGKKALHNKWIYRIKEEHDGRKRYKARLVVKGFQQKEGIDYNEIFSPVVKLSTIRLVLKIVAAENLHLEQLDVKTAFLHGDLEEEIYMRQPEGFIEAGKKNLVCRLKKSLYGLKQAPRQWYKKFDSFMSSSGFTRCQADHCCYIKRFDNSFIILLLYVDDMLVAGSNMQEIINLKQKLSKQFAMKDLGAAKQILGMRIKRDTKSVTLMLSQAEYINKVLSRFNMQDAKPVSTPLGVHFRLSKDQSPKTEEERAHMVKVPYASAIGSLMYAMVCTRPDIAHAVGAVSRYMNNPGKVHWEAVKWILRYLRGTTNKALCFKGGDMILTGYVDADLAGNVDIRRSTTGYVYTLGGTAVSWVSQLQKIVALSTTEAEYVAVTEASKEMVWLQSFLEELGKKQENNILYCDSQSVIHLAKNPSFHSRTKHIQLRNHFIRSLLEDGILKLEKISGAQNPADMLTKKLNLISSTLEKKGSIAEKILSQLGSFKHVNSGDFLKIAVLACCSAIHNHGFEMLLSFSAIVQHTPCPPIGFSILRAGLLKSVILTVYTSRSRKTPTINFSHERKIGLYLNAIGQKFLLIYRPCGAYIVFLTILLTVYVVIPNYSSFGYLFFLLMWITERQLVGKTVKRLWLPLKVYAIAVFVFIYGLSAFSWLQEWLSGLVKLSSAFGYNPEASMLNNICESLAVLIVMQLHSYERRQSENFAPRDDMPKTDSFSFLKRFLIWHSEKILYLAVFYASLSPISALGFSYLFGLVICMVLSKNSQIPSKLLLVYTALLVMIEYPFQMWGYQAEMFPGQKHYSVSFFLGLQVYEPGFFGVESGLRGKVLVIIACILQHNVSQWFEKMPCNFINEGWLQDSCDLFIATEIASNEATVFTRGKFLDVNLLLSKMKNTRSYSCPSLKTSFSRGMDPVGGIEGRNYTNRRSQESSYNNLRWKRKQIHVLKKERLAMQKASLKVYIKFWVENMFNLFGLEINMIALLLASFSVLNAISLLYIASLAACILLPRDIISKLWLLFVFLFASVITLEYMAFFLNLTSWMHLYPTKAEVLCDDCWRSSHIHFDYCQKCWLGLAVDHPRMLISYYAVFMFSCLKLHADRLSSLSGFQTYKQMMFHSKEVSGLSDLSFETKVLWTFLDYLRLYSYCHLLDLVLALILITGTLEYDILHLGYLGFALVFFRIRLQILKKKNSIFKFLRIYNFALIVLSLAYQSPFLGGFCEGECEIDQINKVIGLHKYGFQVTSRFALVEVIIFILISLQSYMFSSLEFDYVSKYIEAEKIGALVREQEKKAAWKTAHLQQIRKSEEQKRMRNLQVEKIKSEMLNLLIQLQSMSTINCGNTFPESKIKRNQNFSVNSNLSQTAPEKRDADLSFTYDMNGSPISERTGVLSVEDSRQQSIDSMFEINELQDTVNDNTFLNSHTRPQEKYVGKRSQLASAVQLIGDGVSQMQSLGSMAVMNLVNLLNIEHEKEDLSDNSSDDEVYYEVENDFGIEHVEKTHSMVSDTDRNSLLSMVYLVGLFLYALCVNTGPSHMFWVIMLIYTEYAITTNDGEWTAAAEFSFTTESQYQDTAAYDFGFIKRIKRLLLRIRNTTEVLIRNLYRYWISLTQESETPPYFVQLSMEVNSPSGDGIQPETIESKMNKLLQILHDRRCRDNLNMYPASRVRVQSIERSPENFNVALVVFEVLYASPSEGSSVKEWQRSLTPSADVTSEILEAYHADIFREIQFPYTILSVIGGGKKQIDLYAYVFCADLVVFFLVAIFYQSVIKNNSEFLEVYQHEDQFPKEFVFILMVIFFLIVLDRIIYLCSFATAKVIFYLFTLFLFTYSVTNYAWQMVPLDRHAGKFALRAIYLTKLISLALQAIQIRFGIPHESSLYRQFLTSSISQTNYLGFRIYRALPFLYELRCVLDWSCTTTSLTMYDWLKLEDIYGSLFLVKCDVDLNRAKHQQGKKQTKLTKFCSGICLFFILICVIWAPMLMYSSGNPTNIANPIREASVQVDIETSSGKLTLFETTLCERISWNKVKHKHLDLDPQGYLDNYNEVDIQLICCQADASKVWLVPPVVQSRFIESLHRSMGIIFSWQFMRNRPKGKEVVKHQLLVEDDDLPTPAEVMQVLNGTANSFRIFNIYPKYFRVTGSGDLRFLEQSVDKVSGDLILNHGNPEWWSFKDIDVSSGTGCCDFAGPMAIIVSEETPPDYIF</sequence>
<dbReference type="InterPro" id="IPR056770">
    <property type="entry name" value="Piezo_THU9_anchor"/>
</dbReference>
<dbReference type="InterPro" id="IPR031334">
    <property type="entry name" value="Piezo_cap_dom"/>
</dbReference>
<dbReference type="InterPro" id="IPR036397">
    <property type="entry name" value="RNaseH_sf"/>
</dbReference>
<dbReference type="Pfam" id="PF13976">
    <property type="entry name" value="gag_pre-integrs"/>
    <property type="match status" value="1"/>
</dbReference>
<dbReference type="GO" id="GO:0015074">
    <property type="term" value="P:DNA integration"/>
    <property type="evidence" value="ECO:0007669"/>
    <property type="project" value="InterPro"/>
</dbReference>
<keyword evidence="4" id="KW-0812">Transmembrane</keyword>
<keyword evidence="1" id="KW-0378">Hydrolase</keyword>
<accession>A0A6A2Z3T6</accession>
<evidence type="ECO:0000256" key="1">
    <source>
        <dbReference type="ARBA" id="ARBA00022750"/>
    </source>
</evidence>
<dbReference type="InterPro" id="IPR043502">
    <property type="entry name" value="DNA/RNA_pol_sf"/>
</dbReference>
<comment type="caution">
    <text evidence="7">The sequence shown here is derived from an EMBL/GenBank/DDBJ whole genome shotgun (WGS) entry which is preliminary data.</text>
</comment>
<dbReference type="EMBL" id="VEPZ02001213">
    <property type="protein sequence ID" value="KAE8686631.1"/>
    <property type="molecule type" value="Genomic_DNA"/>
</dbReference>
<dbReference type="Pfam" id="PF14223">
    <property type="entry name" value="Retrotran_gag_2"/>
    <property type="match status" value="1"/>
</dbReference>
<keyword evidence="2" id="KW-0863">Zinc-finger</keyword>
<dbReference type="SUPFAM" id="SSF56672">
    <property type="entry name" value="DNA/RNA polymerases"/>
    <property type="match status" value="1"/>
</dbReference>
<feature type="transmembrane region" description="Helical" evidence="4">
    <location>
        <begin position="174"/>
        <end position="194"/>
    </location>
</feature>
<dbReference type="InterPro" id="IPR054722">
    <property type="entry name" value="PolX-like_BBD"/>
</dbReference>
<dbReference type="InterPro" id="IPR025724">
    <property type="entry name" value="GAG-pre-integrase_dom"/>
</dbReference>
<dbReference type="SUPFAM" id="SSF57756">
    <property type="entry name" value="Retrovirus zinc finger-like domains"/>
    <property type="match status" value="1"/>
</dbReference>
<dbReference type="InterPro" id="IPR001878">
    <property type="entry name" value="Znf_CCHC"/>
</dbReference>
<dbReference type="Pfam" id="PF25288">
    <property type="entry name" value="PIEZO"/>
    <property type="match status" value="1"/>
</dbReference>
<dbReference type="Gene3D" id="4.10.60.10">
    <property type="entry name" value="Zinc finger, CCHC-type"/>
    <property type="match status" value="1"/>
</dbReference>
<keyword evidence="2" id="KW-0479">Metal-binding</keyword>
<dbReference type="InterPro" id="IPR057670">
    <property type="entry name" value="SH3_retrovirus"/>
</dbReference>
<feature type="transmembrane region" description="Helical" evidence="4">
    <location>
        <begin position="2046"/>
        <end position="2065"/>
    </location>
</feature>
<dbReference type="InterPro" id="IPR001584">
    <property type="entry name" value="Integrase_cat-core"/>
</dbReference>
<feature type="transmembrane region" description="Helical" evidence="4">
    <location>
        <begin position="1861"/>
        <end position="1894"/>
    </location>
</feature>
<feature type="transmembrane region" description="Helical" evidence="4">
    <location>
        <begin position="3086"/>
        <end position="3105"/>
    </location>
</feature>
<protein>
    <submittedName>
        <fullName evidence="7">Piezo-type mechanosensitive ion channel-like protein</fullName>
    </submittedName>
</protein>
<keyword evidence="4" id="KW-0472">Membrane</keyword>
<gene>
    <name evidence="7" type="ORF">F3Y22_tig00111053pilonHSYRG00085</name>
</gene>
<feature type="transmembrane region" description="Helical" evidence="4">
    <location>
        <begin position="3016"/>
        <end position="3039"/>
    </location>
</feature>
<feature type="transmembrane region" description="Helical" evidence="4">
    <location>
        <begin position="2354"/>
        <end position="2371"/>
    </location>
</feature>
<dbReference type="GO" id="GO:0008381">
    <property type="term" value="F:mechanosensitive monoatomic ion channel activity"/>
    <property type="evidence" value="ECO:0007669"/>
    <property type="project" value="InterPro"/>
</dbReference>
<feature type="transmembrane region" description="Helical" evidence="4">
    <location>
        <begin position="350"/>
        <end position="379"/>
    </location>
</feature>
<dbReference type="GO" id="GO:0004190">
    <property type="term" value="F:aspartic-type endopeptidase activity"/>
    <property type="evidence" value="ECO:0007669"/>
    <property type="project" value="UniProtKB-KW"/>
</dbReference>
<feature type="transmembrane region" description="Helical" evidence="4">
    <location>
        <begin position="2468"/>
        <end position="2485"/>
    </location>
</feature>
<feature type="compositionally biased region" description="Basic and acidic residues" evidence="3">
    <location>
        <begin position="1206"/>
        <end position="1215"/>
    </location>
</feature>
<dbReference type="Pfam" id="PF25597">
    <property type="entry name" value="SH3_retrovirus"/>
    <property type="match status" value="1"/>
</dbReference>
<feature type="transmembrane region" description="Helical" evidence="4">
    <location>
        <begin position="206"/>
        <end position="224"/>
    </location>
</feature>
<feature type="transmembrane region" description="Helical" evidence="4">
    <location>
        <begin position="3230"/>
        <end position="3251"/>
    </location>
</feature>
<dbReference type="GO" id="GO:0042391">
    <property type="term" value="P:regulation of membrane potential"/>
    <property type="evidence" value="ECO:0007669"/>
    <property type="project" value="TreeGrafter"/>
</dbReference>
<keyword evidence="2" id="KW-0862">Zinc</keyword>
<dbReference type="Pfam" id="PF22936">
    <property type="entry name" value="Pol_BBD"/>
    <property type="match status" value="1"/>
</dbReference>
<dbReference type="Pfam" id="PF24874">
    <property type="entry name" value="Piezo_THU9_anchor"/>
    <property type="match status" value="1"/>
</dbReference>
<feature type="domain" description="CCHC-type" evidence="5">
    <location>
        <begin position="706"/>
        <end position="720"/>
    </location>
</feature>
<dbReference type="PROSITE" id="PS50994">
    <property type="entry name" value="INTEGRASE"/>
    <property type="match status" value="1"/>
</dbReference>